<feature type="transmembrane region" description="Helical" evidence="1">
    <location>
        <begin position="34"/>
        <end position="58"/>
    </location>
</feature>
<keyword evidence="3" id="KW-1185">Reference proteome</keyword>
<dbReference type="AlphaFoldDB" id="I0IRZ4"/>
<evidence type="ECO:0008006" key="4">
    <source>
        <dbReference type="Google" id="ProtNLM"/>
    </source>
</evidence>
<keyword evidence="1" id="KW-0812">Transmembrane</keyword>
<reference evidence="3" key="2">
    <citation type="submission" date="2012-03" db="EMBL/GenBank/DDBJ databases">
        <title>The complete genome sequence of the pioneer microbe on fresh volcanic deposit, Leptospirillum ferrooxidans strain C2-3.</title>
        <authorList>
            <person name="Fujimura R."/>
            <person name="Sato Y."/>
            <person name="Nishizawa T."/>
            <person name="Nanba K."/>
            <person name="Oshima K."/>
            <person name="Hattori M."/>
            <person name="Kamijo T."/>
            <person name="Ohta H."/>
        </authorList>
    </citation>
    <scope>NUCLEOTIDE SEQUENCE [LARGE SCALE GENOMIC DNA]</scope>
    <source>
        <strain evidence="3">C2-3</strain>
    </source>
</reference>
<evidence type="ECO:0000313" key="3">
    <source>
        <dbReference type="Proteomes" id="UP000007382"/>
    </source>
</evidence>
<keyword evidence="1" id="KW-1133">Transmembrane helix</keyword>
<feature type="transmembrane region" description="Helical" evidence="1">
    <location>
        <begin position="120"/>
        <end position="139"/>
    </location>
</feature>
<dbReference type="HOGENOM" id="CLU_1494494_0_0_0"/>
<feature type="transmembrane region" description="Helical" evidence="1">
    <location>
        <begin position="182"/>
        <end position="206"/>
    </location>
</feature>
<gene>
    <name evidence="2" type="ordered locus">LFE_2372</name>
</gene>
<name>I0IRZ4_LEPFC</name>
<accession>I0IRZ4</accession>
<keyword evidence="1" id="KW-0472">Membrane</keyword>
<dbReference type="Proteomes" id="UP000007382">
    <property type="component" value="Chromosome"/>
</dbReference>
<evidence type="ECO:0000313" key="2">
    <source>
        <dbReference type="EMBL" id="BAM08043.1"/>
    </source>
</evidence>
<dbReference type="EMBL" id="AP012342">
    <property type="protein sequence ID" value="BAM08043.1"/>
    <property type="molecule type" value="Genomic_DNA"/>
</dbReference>
<dbReference type="KEGG" id="lfc:LFE_2372"/>
<evidence type="ECO:0000256" key="1">
    <source>
        <dbReference type="SAM" id="Phobius"/>
    </source>
</evidence>
<dbReference type="STRING" id="1162668.LFE_2372"/>
<organism evidence="2 3">
    <name type="scientific">Leptospirillum ferrooxidans (strain C2-3)</name>
    <dbReference type="NCBI Taxonomy" id="1162668"/>
    <lineage>
        <taxon>Bacteria</taxon>
        <taxon>Pseudomonadati</taxon>
        <taxon>Nitrospirota</taxon>
        <taxon>Nitrospiria</taxon>
        <taxon>Nitrospirales</taxon>
        <taxon>Nitrospiraceae</taxon>
        <taxon>Leptospirillum</taxon>
    </lineage>
</organism>
<sequence>MGATGFTYDRLDSATRIQLKIPTWEPTMFVTITFIRWLHLVGAAALVGGMVLQLFVLSPLLSGIDPSVRGKLAKKASEFYLPVFWVSMALLIITGAFVIFDRLVSLENMVFPYKNSYETFWLLKLSFVGAIGILGILTAKMSGEIRGLSLKQLETTADSRMIDELEVQKSALRRRVSLLRNINVMLGIFVLLWAAVLQNIFGLLILR</sequence>
<feature type="transmembrane region" description="Helical" evidence="1">
    <location>
        <begin position="79"/>
        <end position="100"/>
    </location>
</feature>
<proteinExistence type="predicted"/>
<reference evidence="2 3" key="1">
    <citation type="journal article" date="2012" name="J. Bacteriol.">
        <title>Complete Genome Sequence of Leptospirillum ferrooxidans Strain C2-3, Isolated from a Fresh Volcanic Ash Deposit on the Island of Miyake, Japan.</title>
        <authorList>
            <person name="Fujimura R."/>
            <person name="Sato Y."/>
            <person name="Nishizawa T."/>
            <person name="Oshima K."/>
            <person name="Kim S.-W."/>
            <person name="Hattori M."/>
            <person name="Kamijo T."/>
            <person name="Ohta H."/>
        </authorList>
    </citation>
    <scope>NUCLEOTIDE SEQUENCE [LARGE SCALE GENOMIC DNA]</scope>
    <source>
        <strain evidence="2 3">C2-3</strain>
    </source>
</reference>
<protein>
    <recommendedName>
        <fullName evidence="4">Copper resistance protein D domain-containing protein</fullName>
    </recommendedName>
</protein>
<dbReference type="RefSeq" id="WP_014450526.1">
    <property type="nucleotide sequence ID" value="NC_017094.1"/>
</dbReference>
<dbReference type="PATRIC" id="fig|1162668.3.peg.2820"/>